<accession>A0A1B1Z1H2</accession>
<dbReference type="OrthoDB" id="2692121at2"/>
<reference evidence="1 2" key="1">
    <citation type="submission" date="2016-08" db="EMBL/GenBank/DDBJ databases">
        <title>Complete genome sequence of Fictibacillus arsenicus G25-54, a strain with toxicity to nematodes and a potential arsenic-resistance activity.</title>
        <authorList>
            <person name="Zheng Z."/>
        </authorList>
    </citation>
    <scope>NUCLEOTIDE SEQUENCE [LARGE SCALE GENOMIC DNA]</scope>
    <source>
        <strain evidence="1 2">G25-54</strain>
    </source>
</reference>
<dbReference type="AlphaFoldDB" id="A0A1B1Z1H2"/>
<dbReference type="Proteomes" id="UP000077412">
    <property type="component" value="Chromosome"/>
</dbReference>
<sequence length="166" mass="18925">MKRLAGIVTLLFLFGCSSPSPELESLMKEYPDIQKELHTLPDEELSQVKIPSHLPFIPDSISSTVEKNAGFQPRFAEIVFHKDNNASLTATTYFNRVENIDPDLPLSFKLKDGSIADMRMNHVDTRELVWSEKNQKLTYKITLNVVPQTNNPWTTEDMINIAESMK</sequence>
<evidence type="ECO:0000313" key="2">
    <source>
        <dbReference type="Proteomes" id="UP000077412"/>
    </source>
</evidence>
<dbReference type="STRING" id="255247.ABE41_004690"/>
<evidence type="ECO:0000313" key="1">
    <source>
        <dbReference type="EMBL" id="ANX11293.1"/>
    </source>
</evidence>
<dbReference type="EMBL" id="CP016761">
    <property type="protein sequence ID" value="ANX11293.1"/>
    <property type="molecule type" value="Genomic_DNA"/>
</dbReference>
<dbReference type="RefSeq" id="WP_066286984.1">
    <property type="nucleotide sequence ID" value="NZ_CP016761.1"/>
</dbReference>
<dbReference type="KEGG" id="far:ABE41_004690"/>
<organism evidence="1 2">
    <name type="scientific">Fictibacillus arsenicus</name>
    <dbReference type="NCBI Taxonomy" id="255247"/>
    <lineage>
        <taxon>Bacteria</taxon>
        <taxon>Bacillati</taxon>
        <taxon>Bacillota</taxon>
        <taxon>Bacilli</taxon>
        <taxon>Bacillales</taxon>
        <taxon>Fictibacillaceae</taxon>
        <taxon>Fictibacillus</taxon>
    </lineage>
</organism>
<gene>
    <name evidence="1" type="ORF">ABE41_004690</name>
</gene>
<name>A0A1B1Z1H2_9BACL</name>
<evidence type="ECO:0008006" key="3">
    <source>
        <dbReference type="Google" id="ProtNLM"/>
    </source>
</evidence>
<keyword evidence="2" id="KW-1185">Reference proteome</keyword>
<dbReference type="PROSITE" id="PS51257">
    <property type="entry name" value="PROKAR_LIPOPROTEIN"/>
    <property type="match status" value="1"/>
</dbReference>
<protein>
    <recommendedName>
        <fullName evidence="3">DUF4367 domain-containing protein</fullName>
    </recommendedName>
</protein>
<proteinExistence type="predicted"/>